<keyword evidence="7" id="KW-0505">Motor protein</keyword>
<dbReference type="GO" id="GO:0016459">
    <property type="term" value="C:myosin complex"/>
    <property type="evidence" value="ECO:0007669"/>
    <property type="project" value="UniProtKB-KW"/>
</dbReference>
<dbReference type="SUPFAM" id="SSF52540">
    <property type="entry name" value="P-loop containing nucleoside triphosphate hydrolases"/>
    <property type="match status" value="1"/>
</dbReference>
<keyword evidence="5" id="KW-0206">Cytoskeleton</keyword>
<keyword evidence="10" id="KW-1185">Reference proteome</keyword>
<dbReference type="AlphaFoldDB" id="A0AAN8KPA0"/>
<dbReference type="EMBL" id="JAGTTL010000038">
    <property type="protein sequence ID" value="KAK6292606.1"/>
    <property type="molecule type" value="Genomic_DNA"/>
</dbReference>
<dbReference type="Pfam" id="PF00063">
    <property type="entry name" value="Myosin_head"/>
    <property type="match status" value="1"/>
</dbReference>
<dbReference type="GO" id="GO:0001917">
    <property type="term" value="C:photoreceptor inner segment"/>
    <property type="evidence" value="ECO:0007669"/>
    <property type="project" value="TreeGrafter"/>
</dbReference>
<reference evidence="9 10" key="1">
    <citation type="submission" date="2021-04" db="EMBL/GenBank/DDBJ databases">
        <authorList>
            <person name="De Guttry C."/>
            <person name="Zahm M."/>
            <person name="Klopp C."/>
            <person name="Cabau C."/>
            <person name="Louis A."/>
            <person name="Berthelot C."/>
            <person name="Parey E."/>
            <person name="Roest Crollius H."/>
            <person name="Montfort J."/>
            <person name="Robinson-Rechavi M."/>
            <person name="Bucao C."/>
            <person name="Bouchez O."/>
            <person name="Gislard M."/>
            <person name="Lluch J."/>
            <person name="Milhes M."/>
            <person name="Lampietro C."/>
            <person name="Lopez Roques C."/>
            <person name="Donnadieu C."/>
            <person name="Braasch I."/>
            <person name="Desvignes T."/>
            <person name="Postlethwait J."/>
            <person name="Bobe J."/>
            <person name="Wedekind C."/>
            <person name="Guiguen Y."/>
        </authorList>
    </citation>
    <scope>NUCLEOTIDE SEQUENCE [LARGE SCALE GENOMIC DNA]</scope>
    <source>
        <strain evidence="9">Cs_M1</strain>
        <tissue evidence="9">Blood</tissue>
    </source>
</reference>
<dbReference type="GO" id="GO:0007605">
    <property type="term" value="P:sensory perception of sound"/>
    <property type="evidence" value="ECO:0007669"/>
    <property type="project" value="TreeGrafter"/>
</dbReference>
<keyword evidence="7" id="KW-0009">Actin-binding</keyword>
<comment type="similarity">
    <text evidence="7">Belongs to the TRAFAC class myosin-kinesin ATPase superfamily. Myosin family.</text>
</comment>
<dbReference type="InterPro" id="IPR001609">
    <property type="entry name" value="Myosin_head_motor_dom-like"/>
</dbReference>
<dbReference type="GO" id="GO:0003779">
    <property type="term" value="F:actin binding"/>
    <property type="evidence" value="ECO:0007669"/>
    <property type="project" value="UniProtKB-KW"/>
</dbReference>
<accession>A0AAN8KPA0</accession>
<dbReference type="GO" id="GO:0032433">
    <property type="term" value="C:filopodium tip"/>
    <property type="evidence" value="ECO:0007669"/>
    <property type="project" value="TreeGrafter"/>
</dbReference>
<dbReference type="GO" id="GO:0032426">
    <property type="term" value="C:stereocilium tip"/>
    <property type="evidence" value="ECO:0007669"/>
    <property type="project" value="TreeGrafter"/>
</dbReference>
<name>A0AAN8KPA0_9TELE</name>
<evidence type="ECO:0000313" key="10">
    <source>
        <dbReference type="Proteomes" id="UP001356427"/>
    </source>
</evidence>
<keyword evidence="3" id="KW-0963">Cytoplasm</keyword>
<feature type="domain" description="Myosin motor" evidence="8">
    <location>
        <begin position="1"/>
        <end position="120"/>
    </location>
</feature>
<evidence type="ECO:0000256" key="2">
    <source>
        <dbReference type="ARBA" id="ARBA00004316"/>
    </source>
</evidence>
<dbReference type="GO" id="GO:0030832">
    <property type="term" value="P:regulation of actin filament length"/>
    <property type="evidence" value="ECO:0007669"/>
    <property type="project" value="TreeGrafter"/>
</dbReference>
<dbReference type="GO" id="GO:0004674">
    <property type="term" value="F:protein serine/threonine kinase activity"/>
    <property type="evidence" value="ECO:0007669"/>
    <property type="project" value="TreeGrafter"/>
</dbReference>
<dbReference type="PANTHER" id="PTHR46256:SF1">
    <property type="entry name" value="MYOSIN-IIIB"/>
    <property type="match status" value="1"/>
</dbReference>
<dbReference type="GO" id="GO:0005524">
    <property type="term" value="F:ATP binding"/>
    <property type="evidence" value="ECO:0007669"/>
    <property type="project" value="InterPro"/>
</dbReference>
<comment type="caution">
    <text evidence="7">Lacks conserved residue(s) required for the propagation of feature annotation.</text>
</comment>
<proteinExistence type="inferred from homology"/>
<dbReference type="Proteomes" id="UP001356427">
    <property type="component" value="Unassembled WGS sequence"/>
</dbReference>
<evidence type="ECO:0000256" key="6">
    <source>
        <dbReference type="ARBA" id="ARBA00023273"/>
    </source>
</evidence>
<dbReference type="InterPro" id="IPR027417">
    <property type="entry name" value="P-loop_NTPase"/>
</dbReference>
<evidence type="ECO:0000256" key="1">
    <source>
        <dbReference type="ARBA" id="ARBA00004245"/>
    </source>
</evidence>
<dbReference type="PANTHER" id="PTHR46256">
    <property type="entry name" value="AGAP011099-PA"/>
    <property type="match status" value="1"/>
</dbReference>
<evidence type="ECO:0000259" key="8">
    <source>
        <dbReference type="PROSITE" id="PS51456"/>
    </source>
</evidence>
<evidence type="ECO:0000313" key="9">
    <source>
        <dbReference type="EMBL" id="KAK6292606.1"/>
    </source>
</evidence>
<sequence length="204" mass="23370">MPFRTASASLASLTSAAESGTKVGIFGFENFKKNSFEQLCINIANEQIQFYFKQHIFALEQMEYKSEGVDASLVEYEDNRPILDIFLQKPMGLLFLLDEESRFPQATDQTLVDTFEDNLHYKYYWRPKRLVQREQVSGEEPRYSPCRHRCGSENIREQTSAAAVFKSINKNRKSGHFQGESHCCLKVTATPAQLRTPQGELSLP</sequence>
<dbReference type="PRINTS" id="PR00193">
    <property type="entry name" value="MYOSINHEAVY"/>
</dbReference>
<dbReference type="InterPro" id="IPR052409">
    <property type="entry name" value="Myosin-III_kinase_activity"/>
</dbReference>
<comment type="subcellular location">
    <subcellularLocation>
        <location evidence="2">Cell projection</location>
    </subcellularLocation>
    <subcellularLocation>
        <location evidence="1">Cytoplasm</location>
        <location evidence="1">Cytoskeleton</location>
    </subcellularLocation>
</comment>
<comment type="caution">
    <text evidence="9">The sequence shown here is derived from an EMBL/GenBank/DDBJ whole genome shotgun (WGS) entry which is preliminary data.</text>
</comment>
<keyword evidence="6" id="KW-0966">Cell projection</keyword>
<keyword evidence="7" id="KW-0518">Myosin</keyword>
<dbReference type="SMART" id="SM00242">
    <property type="entry name" value="MYSc"/>
    <property type="match status" value="1"/>
</dbReference>
<dbReference type="PROSITE" id="PS51456">
    <property type="entry name" value="MYOSIN_MOTOR"/>
    <property type="match status" value="1"/>
</dbReference>
<dbReference type="GO" id="GO:0051491">
    <property type="term" value="P:positive regulation of filopodium assembly"/>
    <property type="evidence" value="ECO:0007669"/>
    <property type="project" value="TreeGrafter"/>
</dbReference>
<dbReference type="GO" id="GO:0000146">
    <property type="term" value="F:microfilament motor activity"/>
    <property type="evidence" value="ECO:0007669"/>
    <property type="project" value="TreeGrafter"/>
</dbReference>
<keyword evidence="4" id="KW-0677">Repeat</keyword>
<evidence type="ECO:0000256" key="4">
    <source>
        <dbReference type="ARBA" id="ARBA00022737"/>
    </source>
</evidence>
<protein>
    <recommendedName>
        <fullName evidence="8">Myosin motor domain-containing protein</fullName>
    </recommendedName>
</protein>
<organism evidence="9 10">
    <name type="scientific">Coregonus suidteri</name>
    <dbReference type="NCBI Taxonomy" id="861788"/>
    <lineage>
        <taxon>Eukaryota</taxon>
        <taxon>Metazoa</taxon>
        <taxon>Chordata</taxon>
        <taxon>Craniata</taxon>
        <taxon>Vertebrata</taxon>
        <taxon>Euteleostomi</taxon>
        <taxon>Actinopterygii</taxon>
        <taxon>Neopterygii</taxon>
        <taxon>Teleostei</taxon>
        <taxon>Protacanthopterygii</taxon>
        <taxon>Salmoniformes</taxon>
        <taxon>Salmonidae</taxon>
        <taxon>Coregoninae</taxon>
        <taxon>Coregonus</taxon>
    </lineage>
</organism>
<evidence type="ECO:0000256" key="5">
    <source>
        <dbReference type="ARBA" id="ARBA00023212"/>
    </source>
</evidence>
<evidence type="ECO:0000256" key="7">
    <source>
        <dbReference type="PROSITE-ProRule" id="PRU00782"/>
    </source>
</evidence>
<dbReference type="Gene3D" id="1.20.58.530">
    <property type="match status" value="1"/>
</dbReference>
<evidence type="ECO:0000256" key="3">
    <source>
        <dbReference type="ARBA" id="ARBA00022490"/>
    </source>
</evidence>
<gene>
    <name evidence="9" type="ORF">J4Q44_G00371900</name>
</gene>